<gene>
    <name evidence="2" type="ORF">EYF80_020975</name>
</gene>
<feature type="region of interest" description="Disordered" evidence="1">
    <location>
        <begin position="26"/>
        <end position="57"/>
    </location>
</feature>
<evidence type="ECO:0000313" key="2">
    <source>
        <dbReference type="EMBL" id="TNN68787.1"/>
    </source>
</evidence>
<dbReference type="EMBL" id="SRLO01000184">
    <property type="protein sequence ID" value="TNN68787.1"/>
    <property type="molecule type" value="Genomic_DNA"/>
</dbReference>
<protein>
    <submittedName>
        <fullName evidence="2">Uncharacterized protein</fullName>
    </submittedName>
</protein>
<dbReference type="AlphaFoldDB" id="A0A4Z2HSU9"/>
<evidence type="ECO:0000256" key="1">
    <source>
        <dbReference type="SAM" id="MobiDB-lite"/>
    </source>
</evidence>
<keyword evidence="3" id="KW-1185">Reference proteome</keyword>
<dbReference type="Proteomes" id="UP000314294">
    <property type="component" value="Unassembled WGS sequence"/>
</dbReference>
<proteinExistence type="predicted"/>
<feature type="compositionally biased region" description="Basic and acidic residues" evidence="1">
    <location>
        <begin position="26"/>
        <end position="35"/>
    </location>
</feature>
<name>A0A4Z2HSU9_9TELE</name>
<evidence type="ECO:0000313" key="3">
    <source>
        <dbReference type="Proteomes" id="UP000314294"/>
    </source>
</evidence>
<accession>A0A4Z2HSU9</accession>
<reference evidence="2 3" key="1">
    <citation type="submission" date="2019-03" db="EMBL/GenBank/DDBJ databases">
        <title>First draft genome of Liparis tanakae, snailfish: a comprehensive survey of snailfish specific genes.</title>
        <authorList>
            <person name="Kim W."/>
            <person name="Song I."/>
            <person name="Jeong J.-H."/>
            <person name="Kim D."/>
            <person name="Kim S."/>
            <person name="Ryu S."/>
            <person name="Song J.Y."/>
            <person name="Lee S.K."/>
        </authorList>
    </citation>
    <scope>NUCLEOTIDE SEQUENCE [LARGE SCALE GENOMIC DNA]</scope>
    <source>
        <tissue evidence="2">Muscle</tissue>
    </source>
</reference>
<sequence length="96" mass="10882">MGTRVQRCAGQRLAFIDRSRLEADGGPYIEDRSRGPIEIPGRAHTSRATDGGEFRFKGKRERDEGKIAAARDGYLVFLEERGLKRAINKSRLLFME</sequence>
<comment type="caution">
    <text evidence="2">The sequence shown here is derived from an EMBL/GenBank/DDBJ whole genome shotgun (WGS) entry which is preliminary data.</text>
</comment>
<organism evidence="2 3">
    <name type="scientific">Liparis tanakae</name>
    <name type="common">Tanaka's snailfish</name>
    <dbReference type="NCBI Taxonomy" id="230148"/>
    <lineage>
        <taxon>Eukaryota</taxon>
        <taxon>Metazoa</taxon>
        <taxon>Chordata</taxon>
        <taxon>Craniata</taxon>
        <taxon>Vertebrata</taxon>
        <taxon>Euteleostomi</taxon>
        <taxon>Actinopterygii</taxon>
        <taxon>Neopterygii</taxon>
        <taxon>Teleostei</taxon>
        <taxon>Neoteleostei</taxon>
        <taxon>Acanthomorphata</taxon>
        <taxon>Eupercaria</taxon>
        <taxon>Perciformes</taxon>
        <taxon>Cottioidei</taxon>
        <taxon>Cottales</taxon>
        <taxon>Liparidae</taxon>
        <taxon>Liparis</taxon>
    </lineage>
</organism>